<feature type="active site" evidence="1">
    <location>
        <position position="138"/>
    </location>
</feature>
<reference evidence="5 6" key="1">
    <citation type="submission" date="2016-08" db="EMBL/GenBank/DDBJ databases">
        <authorList>
            <person name="Seilhamer J.J."/>
        </authorList>
    </citation>
    <scope>NUCLEOTIDE SEQUENCE [LARGE SCALE GENOMIC DNA]</scope>
    <source>
        <strain evidence="5 6">KCTC 42603</strain>
    </source>
</reference>
<evidence type="ECO:0000256" key="1">
    <source>
        <dbReference type="PROSITE-ProRule" id="PRU00050"/>
    </source>
</evidence>
<dbReference type="PRINTS" id="PR00996">
    <property type="entry name" value="CHERMTFRASE"/>
</dbReference>
<feature type="active site" evidence="1">
    <location>
        <position position="46"/>
    </location>
</feature>
<keyword evidence="6" id="KW-1185">Reference proteome</keyword>
<dbReference type="InterPro" id="IPR050903">
    <property type="entry name" value="Bact_Chemotaxis_MeTrfase"/>
</dbReference>
<dbReference type="STRING" id="1656094.BFC18_20920"/>
<accession>A0A1E7Z6L5</accession>
<dbReference type="GO" id="GO:0005737">
    <property type="term" value="C:cytoplasm"/>
    <property type="evidence" value="ECO:0007669"/>
    <property type="project" value="InterPro"/>
</dbReference>
<dbReference type="Gene3D" id="1.10.287.2610">
    <property type="match status" value="1"/>
</dbReference>
<dbReference type="Gene3D" id="3.40.50.150">
    <property type="entry name" value="Vaccinia Virus protein VP39"/>
    <property type="match status" value="1"/>
</dbReference>
<dbReference type="EMBL" id="MDHN01000041">
    <property type="protein sequence ID" value="OFC69183.1"/>
    <property type="molecule type" value="Genomic_DNA"/>
</dbReference>
<sequence length="837" mass="94817">MESKDEHNSSHYIVGIGASAGGLEALQELFNLLPDNLGASYVIVQHLSPDFKSMMDELLSKNTSMAVHQAVEGEELKSNTVYLIPAGKLMRIAEGKIYLSDLPPDNRINLPINELFRTLAEDAQNHAIGIILSGTGSDGSRGVLSLKEMGAMVIVQDPDEAKFDGMPLNAINTGSVDFVLPIRDIPDQIKRFIQHPLARETRSKFREHLSKNSKILDDILALINTRTELDFRAYKESTVSRRIEHRMSINSKHTLFEYWEYLNSTPEEVELVKQDLLIGVTQFFRDVEVWEKLYEDVVKPLVLETPPDETIRLWCPGCSTGEEAYSYAILFAEAMEELDVHRQVTVFASDIDQSAIAFAANGTYPSSISSEVPAEYLTKHFKLLNDSNYQVTKQLRNMVVFATHNLIQDPPFSNMNLVSCRNTLIYLQNSAQQKVMAFFHFALKVRGFLVLGSAESPGSFSIYFDFTDQRSRIYQKTKDIKVPSSQINSSSPAFRNRNYKPKAISSYLSTPNKRIEKERKSATIGRQAVMDEYIPPTLITDAKLRVVYSYGDTSPFTEKLRPGLVTYDLSDILLDELSGQAISAAHQVLREHTSVLMEDVKTEENGSWSLRCFSFSENGPDNTFVALSFFEGEMRKIPISDITYERGEQTEKRIEELDNALIDCQKLYREALEDLDTTSEELQSSNEELMAANEELQSTNEELQSVNEELYTVNSEYQQKIAELTDINNDLENLMIATHLAVLFLNSDLKIRRFTQAMKQYVNIIDFDINRDFRDLSFKKPLKSLEDLVSQVNRGQKGSVTEVFTNETTDTSLEVTVSQYKIGDRAKGVIISIIELR</sequence>
<dbReference type="InterPro" id="IPR029063">
    <property type="entry name" value="SAM-dependent_MTases_sf"/>
</dbReference>
<dbReference type="PROSITE" id="PS50123">
    <property type="entry name" value="CHER"/>
    <property type="match status" value="1"/>
</dbReference>
<keyword evidence="2" id="KW-0175">Coiled coil</keyword>
<evidence type="ECO:0000313" key="5">
    <source>
        <dbReference type="EMBL" id="OFC69183.1"/>
    </source>
</evidence>
<dbReference type="OrthoDB" id="9816309at2"/>
<dbReference type="Pfam" id="PF13596">
    <property type="entry name" value="PAS_10"/>
    <property type="match status" value="1"/>
</dbReference>
<organism evidence="5 6">
    <name type="scientific">Alteromonas confluentis</name>
    <dbReference type="NCBI Taxonomy" id="1656094"/>
    <lineage>
        <taxon>Bacteria</taxon>
        <taxon>Pseudomonadati</taxon>
        <taxon>Pseudomonadota</taxon>
        <taxon>Gammaproteobacteria</taxon>
        <taxon>Alteromonadales</taxon>
        <taxon>Alteromonadaceae</taxon>
        <taxon>Alteromonas/Salinimonas group</taxon>
        <taxon>Alteromonas</taxon>
    </lineage>
</organism>
<dbReference type="InterPro" id="IPR035909">
    <property type="entry name" value="CheB_C"/>
</dbReference>
<feature type="domain" description="CheB-type methylesterase" evidence="3">
    <location>
        <begin position="7"/>
        <end position="196"/>
    </location>
</feature>
<dbReference type="Pfam" id="PF01339">
    <property type="entry name" value="CheB_methylest"/>
    <property type="match status" value="1"/>
</dbReference>
<dbReference type="AlphaFoldDB" id="A0A1E7Z6L5"/>
<dbReference type="Proteomes" id="UP000175691">
    <property type="component" value="Unassembled WGS sequence"/>
</dbReference>
<dbReference type="SUPFAM" id="SSF52738">
    <property type="entry name" value="Methylesterase CheB, C-terminal domain"/>
    <property type="match status" value="1"/>
</dbReference>
<keyword evidence="1" id="KW-0378">Hydrolase</keyword>
<dbReference type="InterPro" id="IPR027267">
    <property type="entry name" value="AH/BAR_dom_sf"/>
</dbReference>
<dbReference type="InterPro" id="IPR022642">
    <property type="entry name" value="CheR_C"/>
</dbReference>
<dbReference type="PANTHER" id="PTHR24422:SF27">
    <property type="entry name" value="PROTEIN-GLUTAMATE O-METHYLTRANSFERASE"/>
    <property type="match status" value="1"/>
</dbReference>
<dbReference type="GO" id="GO:0006935">
    <property type="term" value="P:chemotaxis"/>
    <property type="evidence" value="ECO:0007669"/>
    <property type="project" value="UniProtKB-UniRule"/>
</dbReference>
<dbReference type="SUPFAM" id="SSF103657">
    <property type="entry name" value="BAR/IMD domain-like"/>
    <property type="match status" value="1"/>
</dbReference>
<dbReference type="PANTHER" id="PTHR24422">
    <property type="entry name" value="CHEMOTAXIS PROTEIN METHYLTRANSFERASE"/>
    <property type="match status" value="1"/>
</dbReference>
<dbReference type="InterPro" id="IPR000673">
    <property type="entry name" value="Sig_transdc_resp-reg_Me-estase"/>
</dbReference>
<dbReference type="Pfam" id="PF01739">
    <property type="entry name" value="CheR"/>
    <property type="match status" value="1"/>
</dbReference>
<comment type="caution">
    <text evidence="5">The sequence shown here is derived from an EMBL/GenBank/DDBJ whole genome shotgun (WGS) entry which is preliminary data.</text>
</comment>
<dbReference type="PROSITE" id="PS50122">
    <property type="entry name" value="CHEB"/>
    <property type="match status" value="1"/>
</dbReference>
<evidence type="ECO:0000259" key="3">
    <source>
        <dbReference type="PROSITE" id="PS50122"/>
    </source>
</evidence>
<dbReference type="SMART" id="SM00138">
    <property type="entry name" value="MeTrc"/>
    <property type="match status" value="1"/>
</dbReference>
<protein>
    <submittedName>
        <fullName evidence="5">Chemotaxis protein CheR</fullName>
    </submittedName>
</protein>
<dbReference type="RefSeq" id="WP_070127410.1">
    <property type="nucleotide sequence ID" value="NZ_MDHN01000041.1"/>
</dbReference>
<dbReference type="GO" id="GO:0008984">
    <property type="term" value="F:protein-glutamate methylesterase activity"/>
    <property type="evidence" value="ECO:0007669"/>
    <property type="project" value="InterPro"/>
</dbReference>
<name>A0A1E7Z6L5_9ALTE</name>
<dbReference type="GO" id="GO:0000156">
    <property type="term" value="F:phosphorelay response regulator activity"/>
    <property type="evidence" value="ECO:0007669"/>
    <property type="project" value="InterPro"/>
</dbReference>
<evidence type="ECO:0000256" key="2">
    <source>
        <dbReference type="SAM" id="Coils"/>
    </source>
</evidence>
<dbReference type="CDD" id="cd16434">
    <property type="entry name" value="CheB-CheR_fusion"/>
    <property type="match status" value="1"/>
</dbReference>
<dbReference type="Gene3D" id="3.40.50.180">
    <property type="entry name" value="Methylesterase CheB, C-terminal domain"/>
    <property type="match status" value="1"/>
</dbReference>
<gene>
    <name evidence="5" type="ORF">BFC18_20920</name>
</gene>
<dbReference type="Pfam" id="PF03705">
    <property type="entry name" value="CheR_N"/>
    <property type="match status" value="1"/>
</dbReference>
<dbReference type="InterPro" id="IPR022641">
    <property type="entry name" value="CheR_N"/>
</dbReference>
<keyword evidence="1" id="KW-0145">Chemotaxis</keyword>
<feature type="domain" description="CheR-type methyltransferase" evidence="4">
    <location>
        <begin position="204"/>
        <end position="479"/>
    </location>
</feature>
<proteinExistence type="predicted"/>
<feature type="active site" evidence="1">
    <location>
        <position position="19"/>
    </location>
</feature>
<feature type="coiled-coil region" evidence="2">
    <location>
        <begin position="654"/>
        <end position="734"/>
    </location>
</feature>
<dbReference type="SUPFAM" id="SSF47757">
    <property type="entry name" value="Chemotaxis receptor methyltransferase CheR, N-terminal domain"/>
    <property type="match status" value="1"/>
</dbReference>
<evidence type="ECO:0000313" key="6">
    <source>
        <dbReference type="Proteomes" id="UP000175691"/>
    </source>
</evidence>
<dbReference type="InterPro" id="IPR000780">
    <property type="entry name" value="CheR_MeTrfase"/>
</dbReference>
<dbReference type="GO" id="GO:0008757">
    <property type="term" value="F:S-adenosylmethionine-dependent methyltransferase activity"/>
    <property type="evidence" value="ECO:0007669"/>
    <property type="project" value="InterPro"/>
</dbReference>
<evidence type="ECO:0000259" key="4">
    <source>
        <dbReference type="PROSITE" id="PS50123"/>
    </source>
</evidence>
<dbReference type="SUPFAM" id="SSF53335">
    <property type="entry name" value="S-adenosyl-L-methionine-dependent methyltransferases"/>
    <property type="match status" value="1"/>
</dbReference>